<dbReference type="PANTHER" id="PTHR11926">
    <property type="entry name" value="GLUCOSYL/GLUCURONOSYL TRANSFERASES"/>
    <property type="match status" value="1"/>
</dbReference>
<dbReference type="PANTHER" id="PTHR11926:SF1494">
    <property type="entry name" value="FLAVONOL 3-O-GLUCOSYLTRANSFERASE UGT76E12-RELATED"/>
    <property type="match status" value="1"/>
</dbReference>
<dbReference type="InterPro" id="IPR002213">
    <property type="entry name" value="UDP_glucos_trans"/>
</dbReference>
<feature type="region of interest" description="Disordered" evidence="6">
    <location>
        <begin position="475"/>
        <end position="504"/>
    </location>
</feature>
<organism evidence="7 8">
    <name type="scientific">Datura stramonium</name>
    <name type="common">Jimsonweed</name>
    <name type="synonym">Common thornapple</name>
    <dbReference type="NCBI Taxonomy" id="4076"/>
    <lineage>
        <taxon>Eukaryota</taxon>
        <taxon>Viridiplantae</taxon>
        <taxon>Streptophyta</taxon>
        <taxon>Embryophyta</taxon>
        <taxon>Tracheophyta</taxon>
        <taxon>Spermatophyta</taxon>
        <taxon>Magnoliopsida</taxon>
        <taxon>eudicotyledons</taxon>
        <taxon>Gunneridae</taxon>
        <taxon>Pentapetalae</taxon>
        <taxon>asterids</taxon>
        <taxon>lamiids</taxon>
        <taxon>Solanales</taxon>
        <taxon>Solanaceae</taxon>
        <taxon>Solanoideae</taxon>
        <taxon>Datureae</taxon>
        <taxon>Datura</taxon>
    </lineage>
</organism>
<dbReference type="CDD" id="cd03784">
    <property type="entry name" value="GT1_Gtf-like"/>
    <property type="match status" value="1"/>
</dbReference>
<evidence type="ECO:0000256" key="5">
    <source>
        <dbReference type="RuleBase" id="RU362057"/>
    </source>
</evidence>
<keyword evidence="2 4" id="KW-0328">Glycosyltransferase</keyword>
<dbReference type="SUPFAM" id="SSF53756">
    <property type="entry name" value="UDP-Glycosyltransferase/glycogen phosphorylase"/>
    <property type="match status" value="1"/>
</dbReference>
<evidence type="ECO:0000256" key="1">
    <source>
        <dbReference type="ARBA" id="ARBA00009995"/>
    </source>
</evidence>
<proteinExistence type="inferred from homology"/>
<accession>A0ABS8VHB6</accession>
<comment type="similarity">
    <text evidence="1 4">Belongs to the UDP-glycosyltransferase family.</text>
</comment>
<evidence type="ECO:0000313" key="8">
    <source>
        <dbReference type="Proteomes" id="UP000823775"/>
    </source>
</evidence>
<dbReference type="EMBL" id="JACEIK010004733">
    <property type="protein sequence ID" value="MCD9646262.1"/>
    <property type="molecule type" value="Genomic_DNA"/>
</dbReference>
<dbReference type="Gene3D" id="3.40.50.2000">
    <property type="entry name" value="Glycogen Phosphorylase B"/>
    <property type="match status" value="2"/>
</dbReference>
<protein>
    <recommendedName>
        <fullName evidence="5">Glycosyltransferase</fullName>
        <ecNumber evidence="5">2.4.1.-</ecNumber>
    </recommendedName>
</protein>
<name>A0ABS8VHB6_DATST</name>
<evidence type="ECO:0000256" key="3">
    <source>
        <dbReference type="ARBA" id="ARBA00022679"/>
    </source>
</evidence>
<comment type="caution">
    <text evidence="7">The sequence shown here is derived from an EMBL/GenBank/DDBJ whole genome shotgun (WGS) entry which is preliminary data.</text>
</comment>
<dbReference type="PROSITE" id="PS00375">
    <property type="entry name" value="UDPGT"/>
    <property type="match status" value="1"/>
</dbReference>
<sequence>MVDSNPKPHAILVCYPLQGHVIPTIHLAIKLAQKGFTVTFINTESTHYQITQKNCKTDIFSDIQGHQDLDIRYMTVSDGLPVNFDRSLNHDQFMASLLHVFSAHVEEALLKTMESKLYPPVNCLIADSFFVFPGKLAKKYGLSYVSFWTEPALVFTLYYHLHLLKLHGHFGCIDMREDPIDYIPGVKSIKPKDLMSYLQETDTTSICHQIIFNAFKDVRNADFILCNTVQELEPETISALQIDEKPFYAIGPVFPPEFAKSDVATSMWSESDCTHWLDLQQQASVLYVSFGSYAHITKSDLVEIAYGLSLSKVRFIWVLRPDIVRSDDDPNLLPEDFKDEIRDRGLVVPWCCQKQVLTHSAIGGFLTHCGWNSILEAIWCKVPLLCFPLLTDQFTNRKLVIGDWKIGFNLCDKNPITKVEISLKIHNLMHGKLGYECRNAIKKVKKTLQNAVRAGGSSERNLDNFIRLTEAVKSRNGNGTGKARAKCQRGRTGKDLSRVKSQTY</sequence>
<dbReference type="InterPro" id="IPR035595">
    <property type="entry name" value="UDP_glycos_trans_CS"/>
</dbReference>
<gene>
    <name evidence="7" type="ORF">HAX54_035981</name>
</gene>
<evidence type="ECO:0000256" key="6">
    <source>
        <dbReference type="SAM" id="MobiDB-lite"/>
    </source>
</evidence>
<dbReference type="EC" id="2.4.1.-" evidence="5"/>
<keyword evidence="8" id="KW-1185">Reference proteome</keyword>
<dbReference type="Proteomes" id="UP000823775">
    <property type="component" value="Unassembled WGS sequence"/>
</dbReference>
<evidence type="ECO:0000313" key="7">
    <source>
        <dbReference type="EMBL" id="MCD9646262.1"/>
    </source>
</evidence>
<keyword evidence="3 4" id="KW-0808">Transferase</keyword>
<reference evidence="7 8" key="1">
    <citation type="journal article" date="2021" name="BMC Genomics">
        <title>Datura genome reveals duplications of psychoactive alkaloid biosynthetic genes and high mutation rate following tissue culture.</title>
        <authorList>
            <person name="Rajewski A."/>
            <person name="Carter-House D."/>
            <person name="Stajich J."/>
            <person name="Litt A."/>
        </authorList>
    </citation>
    <scope>NUCLEOTIDE SEQUENCE [LARGE SCALE GENOMIC DNA]</scope>
    <source>
        <strain evidence="7">AR-01</strain>
    </source>
</reference>
<evidence type="ECO:0000256" key="2">
    <source>
        <dbReference type="ARBA" id="ARBA00022676"/>
    </source>
</evidence>
<evidence type="ECO:0000256" key="4">
    <source>
        <dbReference type="RuleBase" id="RU003718"/>
    </source>
</evidence>
<dbReference type="Pfam" id="PF00201">
    <property type="entry name" value="UDPGT"/>
    <property type="match status" value="1"/>
</dbReference>